<evidence type="ECO:0000259" key="5">
    <source>
        <dbReference type="Pfam" id="PF25876"/>
    </source>
</evidence>
<feature type="domain" description="Multidrug resistance protein MdtA-like beta-barrel" evidence="7">
    <location>
        <begin position="205"/>
        <end position="292"/>
    </location>
</feature>
<organism evidence="9 10">
    <name type="scientific">Pseudoxanthomonas sacheonensis</name>
    <dbReference type="NCBI Taxonomy" id="443615"/>
    <lineage>
        <taxon>Bacteria</taxon>
        <taxon>Pseudomonadati</taxon>
        <taxon>Pseudomonadota</taxon>
        <taxon>Gammaproteobacteria</taxon>
        <taxon>Lysobacterales</taxon>
        <taxon>Lysobacteraceae</taxon>
        <taxon>Pseudoxanthomonas</taxon>
    </lineage>
</organism>
<dbReference type="Gene3D" id="2.40.420.20">
    <property type="match status" value="1"/>
</dbReference>
<protein>
    <submittedName>
        <fullName evidence="9">Membrane fusion protein (Multidrug efflux system)</fullName>
    </submittedName>
</protein>
<feature type="domain" description="Multidrug resistance protein MdtA-like barrel-sandwich hybrid" evidence="6">
    <location>
        <begin position="59"/>
        <end position="200"/>
    </location>
</feature>
<dbReference type="InterPro" id="IPR058625">
    <property type="entry name" value="MdtA-like_BSH"/>
</dbReference>
<feature type="signal peptide" evidence="4">
    <location>
        <begin position="1"/>
        <end position="22"/>
    </location>
</feature>
<evidence type="ECO:0000256" key="1">
    <source>
        <dbReference type="ARBA" id="ARBA00004519"/>
    </source>
</evidence>
<dbReference type="Pfam" id="PF25876">
    <property type="entry name" value="HH_MFP_RND"/>
    <property type="match status" value="1"/>
</dbReference>
<proteinExistence type="inferred from homology"/>
<evidence type="ECO:0000259" key="8">
    <source>
        <dbReference type="Pfam" id="PF25967"/>
    </source>
</evidence>
<dbReference type="InterPro" id="IPR006143">
    <property type="entry name" value="RND_pump_MFP"/>
</dbReference>
<reference evidence="9 10" key="1">
    <citation type="submission" date="2023-07" db="EMBL/GenBank/DDBJ databases">
        <title>Sorghum-associated microbial communities from plants grown in Nebraska, USA.</title>
        <authorList>
            <person name="Schachtman D."/>
        </authorList>
    </citation>
    <scope>NUCLEOTIDE SEQUENCE [LARGE SCALE GENOMIC DNA]</scope>
    <source>
        <strain evidence="9 10">BE107</strain>
    </source>
</reference>
<evidence type="ECO:0000256" key="2">
    <source>
        <dbReference type="ARBA" id="ARBA00009477"/>
    </source>
</evidence>
<feature type="domain" description="Multidrug resistance protein MdtA-like alpha-helical hairpin" evidence="5">
    <location>
        <begin position="99"/>
        <end position="168"/>
    </location>
</feature>
<dbReference type="Gene3D" id="2.40.30.170">
    <property type="match status" value="1"/>
</dbReference>
<dbReference type="PANTHER" id="PTHR30158">
    <property type="entry name" value="ACRA/E-RELATED COMPONENT OF DRUG EFFLUX TRANSPORTER"/>
    <property type="match status" value="1"/>
</dbReference>
<dbReference type="InterPro" id="IPR058627">
    <property type="entry name" value="MdtA-like_C"/>
</dbReference>
<dbReference type="Proteomes" id="UP001254759">
    <property type="component" value="Unassembled WGS sequence"/>
</dbReference>
<gene>
    <name evidence="9" type="ORF">J2W94_001106</name>
</gene>
<dbReference type="PANTHER" id="PTHR30158:SF3">
    <property type="entry name" value="MULTIDRUG EFFLUX PUMP SUBUNIT ACRA-RELATED"/>
    <property type="match status" value="1"/>
</dbReference>
<keyword evidence="10" id="KW-1185">Reference proteome</keyword>
<dbReference type="Gene3D" id="1.10.287.470">
    <property type="entry name" value="Helix hairpin bin"/>
    <property type="match status" value="1"/>
</dbReference>
<dbReference type="NCBIfam" id="TIGR01730">
    <property type="entry name" value="RND_mfp"/>
    <property type="match status" value="1"/>
</dbReference>
<dbReference type="Pfam" id="PF25917">
    <property type="entry name" value="BSH_RND"/>
    <property type="match status" value="1"/>
</dbReference>
<comment type="caution">
    <text evidence="9">The sequence shown here is derived from an EMBL/GenBank/DDBJ whole genome shotgun (WGS) entry which is preliminary data.</text>
</comment>
<dbReference type="SUPFAM" id="SSF111369">
    <property type="entry name" value="HlyD-like secretion proteins"/>
    <property type="match status" value="1"/>
</dbReference>
<comment type="subcellular location">
    <subcellularLocation>
        <location evidence="1">Cell inner membrane</location>
        <topology evidence="1">Lipid-anchor</topology>
    </subcellularLocation>
</comment>
<dbReference type="InterPro" id="IPR058626">
    <property type="entry name" value="MdtA-like_b-barrel"/>
</dbReference>
<dbReference type="Gene3D" id="2.40.50.100">
    <property type="match status" value="1"/>
</dbReference>
<evidence type="ECO:0000313" key="10">
    <source>
        <dbReference type="Proteomes" id="UP001254759"/>
    </source>
</evidence>
<keyword evidence="4" id="KW-0732">Signal</keyword>
<feature type="compositionally biased region" description="Low complexity" evidence="3">
    <location>
        <begin position="373"/>
        <end position="401"/>
    </location>
</feature>
<evidence type="ECO:0000259" key="7">
    <source>
        <dbReference type="Pfam" id="PF25944"/>
    </source>
</evidence>
<evidence type="ECO:0000256" key="4">
    <source>
        <dbReference type="SAM" id="SignalP"/>
    </source>
</evidence>
<name>A0ABU1RPZ6_9GAMM</name>
<dbReference type="Pfam" id="PF25944">
    <property type="entry name" value="Beta-barrel_RND"/>
    <property type="match status" value="1"/>
</dbReference>
<dbReference type="InterPro" id="IPR058624">
    <property type="entry name" value="MdtA-like_HH"/>
</dbReference>
<feature type="chain" id="PRO_5046824970" evidence="4">
    <location>
        <begin position="23"/>
        <end position="415"/>
    </location>
</feature>
<evidence type="ECO:0000313" key="9">
    <source>
        <dbReference type="EMBL" id="MDR6840842.1"/>
    </source>
</evidence>
<sequence>MTPTLRPIALSVALLMAVAACKKQEQPAPPPPEVGVITAAPQTVPLQRDLVGRLAPYRSSDVRARVPGVLTKRVYQEGSDVKEGQVLFLIDPAPLQASLSSSQAQLASAQASYTNAHIAAERARQLIGQKFISKSDLDNAEAAERSAAAAVQSAKAGVTGSRISLDYASVRAPISGRAGKQQVTEGALVGQGDVTLLTTIDQIDPLYVNFSMSVSELEALRKAQGAGSVALQGNGKAQVQVTLGDGSVYGETGTLDFSDVVVDPQTGAVSLRAQLPNPDKALLPGSFVTLKATLGEQNNVFLVPQVTVQRDTIGAYVMVVGKDGKVARKNVETSGTREGNWLVTSGLAAGDQVIAAGLQKVKEGSPAKATPWNPNAAPVGAPNAAKPAAGTAGAAKPAANGETPAKQGEKPAQQH</sequence>
<accession>A0ABU1RPZ6</accession>
<comment type="similarity">
    <text evidence="2">Belongs to the membrane fusion protein (MFP) (TC 8.A.1) family.</text>
</comment>
<feature type="region of interest" description="Disordered" evidence="3">
    <location>
        <begin position="365"/>
        <end position="415"/>
    </location>
</feature>
<evidence type="ECO:0000259" key="6">
    <source>
        <dbReference type="Pfam" id="PF25917"/>
    </source>
</evidence>
<dbReference type="RefSeq" id="WP_310090926.1">
    <property type="nucleotide sequence ID" value="NZ_JAVDTT010000001.1"/>
</dbReference>
<dbReference type="PROSITE" id="PS51257">
    <property type="entry name" value="PROKAR_LIPOPROTEIN"/>
    <property type="match status" value="1"/>
</dbReference>
<dbReference type="EMBL" id="JAVDTT010000001">
    <property type="protein sequence ID" value="MDR6840842.1"/>
    <property type="molecule type" value="Genomic_DNA"/>
</dbReference>
<feature type="domain" description="Multidrug resistance protein MdtA-like C-terminal permuted SH3" evidence="8">
    <location>
        <begin position="299"/>
        <end position="360"/>
    </location>
</feature>
<dbReference type="Pfam" id="PF25967">
    <property type="entry name" value="RND-MFP_C"/>
    <property type="match status" value="1"/>
</dbReference>
<evidence type="ECO:0000256" key="3">
    <source>
        <dbReference type="SAM" id="MobiDB-lite"/>
    </source>
</evidence>